<evidence type="ECO:0000256" key="3">
    <source>
        <dbReference type="ARBA" id="ARBA00022525"/>
    </source>
</evidence>
<comment type="subcellular location">
    <subcellularLocation>
        <location evidence="1">Secreted</location>
    </subcellularLocation>
</comment>
<name>X5FAI0_9DIPT</name>
<evidence type="ECO:0000256" key="1">
    <source>
        <dbReference type="ARBA" id="ARBA00004613"/>
    </source>
</evidence>
<dbReference type="PROSITE" id="PS51257">
    <property type="entry name" value="PROKAR_LIPOPROTEIN"/>
    <property type="match status" value="1"/>
</dbReference>
<reference evidence="5" key="2">
    <citation type="journal article" date="2014" name="Biochem. Biophys. Res. Commun.">
        <title>Identification and expression profile analysis of putative odorant-binding proteins in Sitodiplosis mosellana (Gehin) (Diptera: Cecidomyiidae).</title>
        <authorList>
            <person name="Gong Z.J."/>
            <person name="Miao J."/>
            <person name="Duan Y."/>
            <person name="Jiang Y.L."/>
            <person name="Li T."/>
            <person name="Wu Y.Q."/>
        </authorList>
    </citation>
    <scope>NUCLEOTIDE SEQUENCE</scope>
</reference>
<dbReference type="Pfam" id="PF01395">
    <property type="entry name" value="PBP_GOBP"/>
    <property type="match status" value="1"/>
</dbReference>
<dbReference type="SUPFAM" id="SSF47565">
    <property type="entry name" value="Insect pheromone/odorant-binding proteins"/>
    <property type="match status" value="1"/>
</dbReference>
<proteinExistence type="evidence at transcript level"/>
<feature type="signal peptide" evidence="4">
    <location>
        <begin position="1"/>
        <end position="24"/>
    </location>
</feature>
<accession>X5FAI0</accession>
<dbReference type="InterPro" id="IPR036728">
    <property type="entry name" value="PBP_GOBP_sf"/>
</dbReference>
<dbReference type="Gene3D" id="1.10.238.20">
    <property type="entry name" value="Pheromone/general odorant binding protein domain"/>
    <property type="match status" value="1"/>
</dbReference>
<dbReference type="AlphaFoldDB" id="X5FAI0"/>
<feature type="chain" id="PRO_5004955615" evidence="4">
    <location>
        <begin position="25"/>
        <end position="165"/>
    </location>
</feature>
<evidence type="ECO:0000313" key="5">
    <source>
        <dbReference type="EMBL" id="AHW83254.1"/>
    </source>
</evidence>
<dbReference type="SMART" id="SM00708">
    <property type="entry name" value="PhBP"/>
    <property type="match status" value="1"/>
</dbReference>
<keyword evidence="4" id="KW-0732">Signal</keyword>
<sequence>MSSTKLFIAMAVILFLGCMQCCSAAGAEKQVAAAASGEIPASAPAKAVDDNTDQLDQEAIMQMCNESFRTSMEYLDELNSTGAFPDETDKTPMCYIRCYLDAVGIIKDDELNREKANEMAWATSEDTLEECEKEVTDKTNPCEKAYFLTRCVMMRNIVDMRTSNQ</sequence>
<dbReference type="EMBL" id="KF782364">
    <property type="protein sequence ID" value="AHW83254.1"/>
    <property type="molecule type" value="mRNA"/>
</dbReference>
<organism evidence="5">
    <name type="scientific">Sitodiplosis mosellana</name>
    <name type="common">orange wheat blossom midge</name>
    <dbReference type="NCBI Taxonomy" id="263140"/>
    <lineage>
        <taxon>Eukaryota</taxon>
        <taxon>Metazoa</taxon>
        <taxon>Ecdysozoa</taxon>
        <taxon>Arthropoda</taxon>
        <taxon>Hexapoda</taxon>
        <taxon>Insecta</taxon>
        <taxon>Pterygota</taxon>
        <taxon>Neoptera</taxon>
        <taxon>Endopterygota</taxon>
        <taxon>Diptera</taxon>
        <taxon>Nematocera</taxon>
        <taxon>Sciaroidea</taxon>
        <taxon>Cecidomyiidae</taxon>
        <taxon>Sitodiplosis</taxon>
    </lineage>
</organism>
<protein>
    <submittedName>
        <fullName evidence="5">Odorant binding protein OBP16</fullName>
    </submittedName>
</protein>
<dbReference type="CDD" id="cd23992">
    <property type="entry name" value="PBP_GOBP"/>
    <property type="match status" value="1"/>
</dbReference>
<keyword evidence="3" id="KW-0964">Secreted</keyword>
<evidence type="ECO:0000256" key="2">
    <source>
        <dbReference type="ARBA" id="ARBA00008098"/>
    </source>
</evidence>
<comment type="similarity">
    <text evidence="2">Belongs to the PBP/GOBP family.</text>
</comment>
<dbReference type="GO" id="GO:0005576">
    <property type="term" value="C:extracellular region"/>
    <property type="evidence" value="ECO:0007669"/>
    <property type="project" value="UniProtKB-SubCell"/>
</dbReference>
<reference evidence="5" key="1">
    <citation type="submission" date="2013-10" db="EMBL/GenBank/DDBJ databases">
        <authorList>
            <person name="Gong Z."/>
            <person name="Wu Y."/>
        </authorList>
    </citation>
    <scope>NUCLEOTIDE SEQUENCE</scope>
</reference>
<evidence type="ECO:0000256" key="4">
    <source>
        <dbReference type="SAM" id="SignalP"/>
    </source>
</evidence>
<dbReference type="GO" id="GO:0005549">
    <property type="term" value="F:odorant binding"/>
    <property type="evidence" value="ECO:0007669"/>
    <property type="project" value="InterPro"/>
</dbReference>
<dbReference type="InterPro" id="IPR006170">
    <property type="entry name" value="PBP/GOBP"/>
</dbReference>